<evidence type="ECO:0000259" key="6">
    <source>
        <dbReference type="SMART" id="SM01332"/>
    </source>
</evidence>
<dbReference type="FunFam" id="1.10.472.10:FF:000256">
    <property type="entry name" value="Cyclin A3, putative"/>
    <property type="match status" value="1"/>
</dbReference>
<protein>
    <recommendedName>
        <fullName evidence="9">Cyclin N-terminal domain-containing protein</fullName>
    </recommendedName>
</protein>
<dbReference type="GO" id="GO:0051726">
    <property type="term" value="P:regulation of cell cycle"/>
    <property type="evidence" value="ECO:0007669"/>
    <property type="project" value="UniProtKB-ARBA"/>
</dbReference>
<keyword evidence="2 4" id="KW-0195">Cyclin</keyword>
<dbReference type="Gene3D" id="1.10.472.10">
    <property type="entry name" value="Cyclin-like"/>
    <property type="match status" value="2"/>
</dbReference>
<dbReference type="SUPFAM" id="SSF47954">
    <property type="entry name" value="Cyclin-like"/>
    <property type="match status" value="2"/>
</dbReference>
<keyword evidence="3" id="KW-0131">Cell cycle</keyword>
<evidence type="ECO:0000256" key="4">
    <source>
        <dbReference type="RuleBase" id="RU000383"/>
    </source>
</evidence>
<dbReference type="InterPro" id="IPR004367">
    <property type="entry name" value="Cyclin_C-dom"/>
</dbReference>
<feature type="domain" description="Cyclin-like" evidence="5">
    <location>
        <begin position="197"/>
        <end position="270"/>
    </location>
</feature>
<dbReference type="CDD" id="cd20529">
    <property type="entry name" value="CYCLIN_CCNJ-like_rpt2"/>
    <property type="match status" value="1"/>
</dbReference>
<dbReference type="GO" id="GO:0019887">
    <property type="term" value="F:protein kinase regulator activity"/>
    <property type="evidence" value="ECO:0007669"/>
    <property type="project" value="UniProtKB-ARBA"/>
</dbReference>
<dbReference type="GO" id="GO:0051301">
    <property type="term" value="P:cell division"/>
    <property type="evidence" value="ECO:0007669"/>
    <property type="project" value="UniProtKB-KW"/>
</dbReference>
<reference evidence="7 8" key="1">
    <citation type="journal article" date="2020" name="G3 (Bethesda)">
        <title>Improved Reference Genome for Cyclotella cryptica CCMP332, a Model for Cell Wall Morphogenesis, Salinity Adaptation, and Lipid Production in Diatoms (Bacillariophyta).</title>
        <authorList>
            <person name="Roberts W.R."/>
            <person name="Downey K.M."/>
            <person name="Ruck E.C."/>
            <person name="Traller J.C."/>
            <person name="Alverson A.J."/>
        </authorList>
    </citation>
    <scope>NUCLEOTIDE SEQUENCE [LARGE SCALE GENOMIC DNA]</scope>
    <source>
        <strain evidence="7 8">CCMP332</strain>
    </source>
</reference>
<feature type="domain" description="Cyclin C-terminal" evidence="6">
    <location>
        <begin position="169"/>
        <end position="290"/>
    </location>
</feature>
<dbReference type="Proteomes" id="UP001516023">
    <property type="component" value="Unassembled WGS sequence"/>
</dbReference>
<dbReference type="FunFam" id="1.10.472.10:FF:000010">
    <property type="entry name" value="G1/S-specific cyclin Cln1"/>
    <property type="match status" value="1"/>
</dbReference>
<dbReference type="InterPro" id="IPR013763">
    <property type="entry name" value="Cyclin-like_dom"/>
</dbReference>
<evidence type="ECO:0000313" key="7">
    <source>
        <dbReference type="EMBL" id="KAL3804421.1"/>
    </source>
</evidence>
<evidence type="ECO:0000313" key="8">
    <source>
        <dbReference type="Proteomes" id="UP001516023"/>
    </source>
</evidence>
<dbReference type="PANTHER" id="PTHR10177">
    <property type="entry name" value="CYCLINS"/>
    <property type="match status" value="1"/>
</dbReference>
<name>A0ABD3QX91_9STRA</name>
<keyword evidence="1" id="KW-0132">Cell division</keyword>
<dbReference type="InterPro" id="IPR048258">
    <property type="entry name" value="Cyclins_cyclin-box"/>
</dbReference>
<dbReference type="InterPro" id="IPR039361">
    <property type="entry name" value="Cyclin"/>
</dbReference>
<accession>A0ABD3QX91</accession>
<dbReference type="Pfam" id="PF00134">
    <property type="entry name" value="Cyclin_N"/>
    <property type="match status" value="1"/>
</dbReference>
<dbReference type="AlphaFoldDB" id="A0ABD3QX91"/>
<organism evidence="7 8">
    <name type="scientific">Cyclotella cryptica</name>
    <dbReference type="NCBI Taxonomy" id="29204"/>
    <lineage>
        <taxon>Eukaryota</taxon>
        <taxon>Sar</taxon>
        <taxon>Stramenopiles</taxon>
        <taxon>Ochrophyta</taxon>
        <taxon>Bacillariophyta</taxon>
        <taxon>Coscinodiscophyceae</taxon>
        <taxon>Thalassiosirophycidae</taxon>
        <taxon>Stephanodiscales</taxon>
        <taxon>Stephanodiscaceae</taxon>
        <taxon>Cyclotella</taxon>
    </lineage>
</organism>
<keyword evidence="8" id="KW-1185">Reference proteome</keyword>
<proteinExistence type="inferred from homology"/>
<evidence type="ECO:0000256" key="1">
    <source>
        <dbReference type="ARBA" id="ARBA00022618"/>
    </source>
</evidence>
<dbReference type="SMART" id="SM01332">
    <property type="entry name" value="Cyclin_C"/>
    <property type="match status" value="1"/>
</dbReference>
<dbReference type="PROSITE" id="PS00292">
    <property type="entry name" value="CYCLINS"/>
    <property type="match status" value="1"/>
</dbReference>
<comment type="caution">
    <text evidence="7">The sequence shown here is derived from an EMBL/GenBank/DDBJ whole genome shotgun (WGS) entry which is preliminary data.</text>
</comment>
<sequence>MPSWEHSIEVTMQDVSYLSRPFGVTENIDETLGMQTADLFSDMLERQTDYVSPATYSPHASYIPYRRYLVDWMSDVGEQCALHTTTIHVAILFLDKIFRSRDIPRSHWQLLATACLSVAAKYEEAEEHCPPIPDLLKLTKLAAVGHTSLTFREGEVEVLRNLGWKLRAVPPLHVIGYFLAKGATFEDDRWQGKELIDKIPKYIKKYAEFFCNLTLQEYSFQQYLPTHLAAAILLASRVSLQITPRWRPELQLLTGYEEKEILPMFNHVWEYYEEQFPGHGARSISPRSVAANNTFQ</sequence>
<comment type="similarity">
    <text evidence="4">Belongs to the cyclin family.</text>
</comment>
<dbReference type="EMBL" id="JABMIG020000008">
    <property type="protein sequence ID" value="KAL3804421.1"/>
    <property type="molecule type" value="Genomic_DNA"/>
</dbReference>
<evidence type="ECO:0000256" key="3">
    <source>
        <dbReference type="ARBA" id="ARBA00023306"/>
    </source>
</evidence>
<feature type="domain" description="Cyclin-like" evidence="5">
    <location>
        <begin position="71"/>
        <end position="160"/>
    </location>
</feature>
<gene>
    <name evidence="7" type="ORF">HJC23_011349</name>
</gene>
<dbReference type="InterPro" id="IPR036915">
    <property type="entry name" value="Cyclin-like_sf"/>
</dbReference>
<dbReference type="SMART" id="SM00385">
    <property type="entry name" value="CYCLIN"/>
    <property type="match status" value="2"/>
</dbReference>
<dbReference type="Pfam" id="PF02984">
    <property type="entry name" value="Cyclin_C"/>
    <property type="match status" value="1"/>
</dbReference>
<dbReference type="InterPro" id="IPR006671">
    <property type="entry name" value="Cyclin_N"/>
</dbReference>
<evidence type="ECO:0000259" key="5">
    <source>
        <dbReference type="SMART" id="SM00385"/>
    </source>
</evidence>
<evidence type="ECO:0000256" key="2">
    <source>
        <dbReference type="ARBA" id="ARBA00023127"/>
    </source>
</evidence>
<evidence type="ECO:0008006" key="9">
    <source>
        <dbReference type="Google" id="ProtNLM"/>
    </source>
</evidence>